<comment type="caution">
    <text evidence="4">The sequence shown here is derived from an EMBL/GenBank/DDBJ whole genome shotgun (WGS) entry which is preliminary data.</text>
</comment>
<dbReference type="NCBIfam" id="NF012209">
    <property type="entry name" value="LEPR-8K"/>
    <property type="match status" value="1"/>
</dbReference>
<name>A0ABT0UDK9_9BACT</name>
<dbReference type="RefSeq" id="WP_250933104.1">
    <property type="nucleotide sequence ID" value="NZ_JAMQBK010000105.1"/>
</dbReference>
<dbReference type="InterPro" id="IPR013783">
    <property type="entry name" value="Ig-like_fold"/>
</dbReference>
<evidence type="ECO:0000313" key="4">
    <source>
        <dbReference type="EMBL" id="MCM2374867.1"/>
    </source>
</evidence>
<sequence length="2742" mass="281335">MTKRNFHFFRLEDRVLLSGEGIDPALELIPDSETIADLQSDIDALQSDIDAIEAAVLAAAGQAPPSELVGNEIDDSIAEVVDPADGPAALDPARPIEVVFVDASVEDSDTLIAGLRDASEDGTQWLVVGLRSDSDGITQITQTLSDLSGVDAIHLLSDGDSEGIRLGSVKLDQASSLMHAGEIAAWGNSLDAGADLLIYGSNLASTADGRTLIDSLAALCDCDVAASVDATGSSLLGGDWDLEYSTGNIETQIAVSSDVHADWLHVLDSTTAIDSNQAGETGASPLRHEIVFVDTATQGYQQLVDDLLANQDGTRYFDVVLLDQSRDGIEQISETLRGQYNVDAVHIVSHGTDGAVRLGDTWLTTDNLAAYENQLRDWASAFSDDGDLLLYGCDLAASPGGIQLVDQLSVLTGTDIAASTNLTGYAPFGGDWQLEYEAGQVETLVFASSDLQEQWVGLMSVAIDATSTGTSTGGNFSISHTTSGTDRLMLVGVSLNKGVGNAVTSVTYNGSNLTLEGTQSNGDAVVYIWSLVNPSLGTHNVDITFNGTTDGNTAGVMTFTGVDQSTPLGAFASGAAASGGTGSVTVSSAPGDLVFAAIAVDDVTDYNLVPGAGQTEHWDLLGGGDINGGGSTEAGATSVVMDWTWSGSDNWAAGGISIHEATNTAPTLDASQSPAFDPITEDAGAPSGAVGTLISDLVDFASPSGQVDNVTDPDSGAELGIAVTGTNAADGTWYYTIDNGSNWLAVGTRSDTSALLLEADANTRLYFQPNANYSGTIADAITFRAWDQTSGSNGTLADTTAGGSSANDTFTAASNVAVTAHTPDSGTGWTEIYDTSSATTDATIDASLDIVHGGSDENDVGQAYTLGPAPTGADQAISFTLSAIDTSNGTKPVGVFGRLVDNDNFYYLQILPNDHAEDSLQLSKLVGGVRTVLASIDLTISASDTFKLEITDGAKKIYRNGSEVLSSADNTLTASGNWGMYFGDFNGVSGGGHLRPTWGIDNFLAENLSAPTAFSTETDTASLVVTAVNDAPVLTPYTPTYNATEDGAPFTTSVSVFIGSSVTDADTGASKGVAVTGVSGGGATLRYSLDGGTTWLNFSSPSESNALLLRSTDLIRFTPATDTGGTLNVQYRAWDQTSGTAGSTADTTSNGGTTAFSTASDQITINTASVQDAPIAVDDHHGISFDGVDDYVNLGSDTDLVFTNTMTMELWARPTAYPASASILLNKEGEYEIGISSTGNLMWAFANTTPGWSWHDTGHVLQLNEWAHISVTYDNGTINTYVNGHVVETYSGSGAIGDVYLGMNDLRVASRENNPAGQFFSGEIDDVRLWNTVRTQTEIQNNLDTTLAGNETGLAGYWNFNEGAGVAVNDLTGNSVNGTLTGGPTWTGFSTDQNTAINIAVGSGVLSNDVDVDGDTLTVSQVQGSAANVGSPIMIGSGALVTVNANGSFDYDPNGAFDYLAAGETGTDTFRYTISDGNGNTDTATVTITVTGADDAPTIVAASDLDDAANELIDFEGGDDTITLSGLPVNTAAGTDVTVEFWMNWDGVENVMPFGFGSYDLYLSGGNFGFNTGNSDVYGISSAGLANGWHHVTAIFRNGDATGSRLIIDGVEQTMTQRMATPNNGSAFAASNAQIAGWTLDNSYKFDGQIDQVRIWNGGRSETQVRADMHQELSGPQTGLVAAYSFTGATTGAGGVIDDSGNGHHGTMGGMTAANVITGSGFANLGDQTVNEDDLVTLQVSAFDPENSALTYTWTQTSGPAVTLSDANAEKPTFTATEQVGNYQVVFTVDAYDGTSTTTETVTITVNAVNDDPTNPGGLPTDLAVTEDVSSNIDLSQMNLSDVDHNGGNLTVTLTTSTGGNLTAATGGGVTVLGSGSGTLTLTGTLANLNAYIDIASNVKYLHSTANSSGGNVDTINVKVNDNGNTGSGGGSDIDLGTVNVDITNVNDAPVLDNTGTMTLPTITKLQTNNGGVDVATLIASASGDRITDADSGALEGIAITTLASGNGTWQYSVNGGASWNAIGTVSSASALLLSSNDLVRFVPNGSSGTTANFDFHAWDQTSGTAGTKVDVSTRGGATSFSTASERADITVTNVNAAPELDNSKTPVLTTTNEDAGAPGVGSGTLISSLVDFATPSGQVDNVTDADSGAGLGIAITGADTTNGTWFYSIDNGSSWSALGAVSDSNARLLAADANTRLYFQADADYHGTVANAITFRAWDQTSGTNGGTVIVPDSTETLLDSFNSTSYSLNAGTQSWSTSWVDSQDADPTSGGIKVKSTSQTLQVSPNAAGLNIYREADLSGAGSATFSFDFDASALTASARIDVQVSGNGGSTYTTLYSFTSADASGTQSYDITSYISSDTRVRFYVAGVQSSPPQSMTFDDVQIAYSSTAGGTTAFSTATDTASIVVTPVADTPSVTTATTDEDTQSTGGLVIIRNAADGAEVTHYKVTGIADGTLYKNDGVTEITDGSFITVAEGTAGLKFTPDADFNGTGNFTVQASTSNNDSGLGGGTTVANVTVDAVNDAPVITGGPDSIGLTETDAGLTGSGSFTVSDVDTTDNVTAAVDSVTVGGTGAGSVPVTLDNSTLHSFLSVTPTAILDGTENSATLTWNFNSGSEAFNFLATGETLILTYTVSATDDDGTPLSDTETVTVTITGTNDAPVIGSNGGGPSAAINVDEHTAAVTTVTSTDVDSSAATYTISGVDAGLFSIGGTSGVLTFTAAPDYETPLDFDEDNVYEVTV</sequence>
<feature type="domain" description="Cadherin" evidence="3">
    <location>
        <begin position="2684"/>
        <end position="2742"/>
    </location>
</feature>
<evidence type="ECO:0000256" key="2">
    <source>
        <dbReference type="ARBA" id="ARBA00023157"/>
    </source>
</evidence>
<dbReference type="InterPro" id="IPR053786">
    <property type="entry name" value="LEPRxLL_CS"/>
</dbReference>
<organism evidence="4 5">
    <name type="scientific">Aporhodopirellula aestuarii</name>
    <dbReference type="NCBI Taxonomy" id="2950107"/>
    <lineage>
        <taxon>Bacteria</taxon>
        <taxon>Pseudomonadati</taxon>
        <taxon>Planctomycetota</taxon>
        <taxon>Planctomycetia</taxon>
        <taxon>Pirellulales</taxon>
        <taxon>Pirellulaceae</taxon>
        <taxon>Aporhodopirellula</taxon>
    </lineage>
</organism>
<dbReference type="Gene3D" id="2.60.120.260">
    <property type="entry name" value="Galactose-binding domain-like"/>
    <property type="match status" value="1"/>
</dbReference>
<protein>
    <submittedName>
        <fullName evidence="4">DUF4347 domain-containing protein</fullName>
    </submittedName>
</protein>
<dbReference type="SMART" id="SM00560">
    <property type="entry name" value="LamGL"/>
    <property type="match status" value="1"/>
</dbReference>
<reference evidence="4 5" key="1">
    <citation type="journal article" date="2022" name="Syst. Appl. Microbiol.">
        <title>Rhodopirellula aestuarii sp. nov., a novel member of the genus Rhodopirellula isolated from brackish sediments collected in the Tagus River estuary, Portugal.</title>
        <authorList>
            <person name="Vitorino I.R."/>
            <person name="Klimek D."/>
            <person name="Calusinska M."/>
            <person name="Lobo-da-Cunha A."/>
            <person name="Vasconcelos V."/>
            <person name="Lage O.M."/>
        </authorList>
    </citation>
    <scope>NUCLEOTIDE SEQUENCE [LARGE SCALE GENOMIC DNA]</scope>
    <source>
        <strain evidence="4 5">ICT_H3.1</strain>
    </source>
</reference>
<proteinExistence type="predicted"/>
<keyword evidence="2" id="KW-1015">Disulfide bond</keyword>
<dbReference type="Gene3D" id="2.60.40.60">
    <property type="entry name" value="Cadherins"/>
    <property type="match status" value="1"/>
</dbReference>
<dbReference type="Pfam" id="PF14252">
    <property type="entry name" value="DUF4347"/>
    <property type="match status" value="2"/>
</dbReference>
<dbReference type="Gene3D" id="2.60.120.560">
    <property type="entry name" value="Exo-inulinase, domain 1"/>
    <property type="match status" value="1"/>
</dbReference>
<dbReference type="Pfam" id="PF17963">
    <property type="entry name" value="Big_9"/>
    <property type="match status" value="1"/>
</dbReference>
<dbReference type="Proteomes" id="UP001202961">
    <property type="component" value="Unassembled WGS sequence"/>
</dbReference>
<dbReference type="Pfam" id="PF22352">
    <property type="entry name" value="K319L-like_PKD"/>
    <property type="match status" value="1"/>
</dbReference>
<dbReference type="NCBIfam" id="TIGR01965">
    <property type="entry name" value="VCBS_repeat"/>
    <property type="match status" value="2"/>
</dbReference>
<keyword evidence="1" id="KW-0732">Signal</keyword>
<keyword evidence="5" id="KW-1185">Reference proteome</keyword>
<dbReference type="PROSITE" id="PS50268">
    <property type="entry name" value="CADHERIN_2"/>
    <property type="match status" value="1"/>
</dbReference>
<feature type="non-terminal residue" evidence="4">
    <location>
        <position position="2742"/>
    </location>
</feature>
<accession>A0ABT0UDK9</accession>
<evidence type="ECO:0000256" key="1">
    <source>
        <dbReference type="ARBA" id="ARBA00022729"/>
    </source>
</evidence>
<evidence type="ECO:0000313" key="5">
    <source>
        <dbReference type="Proteomes" id="UP001202961"/>
    </source>
</evidence>
<dbReference type="InterPro" id="IPR025592">
    <property type="entry name" value="DUF4347"/>
</dbReference>
<dbReference type="SUPFAM" id="SSF49899">
    <property type="entry name" value="Concanavalin A-like lectins/glucanases"/>
    <property type="match status" value="2"/>
</dbReference>
<dbReference type="Pfam" id="PF13385">
    <property type="entry name" value="Laminin_G_3"/>
    <property type="match status" value="2"/>
</dbReference>
<gene>
    <name evidence="4" type="ORF">NB063_29955</name>
</gene>
<dbReference type="InterPro" id="IPR006558">
    <property type="entry name" value="LamG-like"/>
</dbReference>
<dbReference type="EMBL" id="JAMQBK010000105">
    <property type="protein sequence ID" value="MCM2374867.1"/>
    <property type="molecule type" value="Genomic_DNA"/>
</dbReference>
<dbReference type="InterPro" id="IPR010221">
    <property type="entry name" value="VCBS_dom"/>
</dbReference>
<dbReference type="InterPro" id="IPR013320">
    <property type="entry name" value="ConA-like_dom_sf"/>
</dbReference>
<dbReference type="Gene3D" id="2.60.120.200">
    <property type="match status" value="2"/>
</dbReference>
<evidence type="ECO:0000259" key="3">
    <source>
        <dbReference type="PROSITE" id="PS50268"/>
    </source>
</evidence>
<dbReference type="InterPro" id="IPR002126">
    <property type="entry name" value="Cadherin-like_dom"/>
</dbReference>
<dbReference type="Gene3D" id="2.60.40.10">
    <property type="entry name" value="Immunoglobulins"/>
    <property type="match status" value="1"/>
</dbReference>